<evidence type="ECO:0000256" key="10">
    <source>
        <dbReference type="ARBA" id="ARBA00022645"/>
    </source>
</evidence>
<evidence type="ECO:0000256" key="5">
    <source>
        <dbReference type="ARBA" id="ARBA00007739"/>
    </source>
</evidence>
<evidence type="ECO:0000256" key="15">
    <source>
        <dbReference type="ARBA" id="ARBA00022801"/>
    </source>
</evidence>
<evidence type="ECO:0000256" key="8">
    <source>
        <dbReference type="ARBA" id="ARBA00022475"/>
    </source>
</evidence>
<keyword evidence="18" id="KW-0573">Peptidoglycan synthesis</keyword>
<evidence type="ECO:0000259" key="31">
    <source>
        <dbReference type="Pfam" id="PF17092"/>
    </source>
</evidence>
<dbReference type="PANTHER" id="PTHR32282">
    <property type="entry name" value="BINDING PROTEIN TRANSPEPTIDASE, PUTATIVE-RELATED"/>
    <property type="match status" value="1"/>
</dbReference>
<dbReference type="GO" id="GO:0008360">
    <property type="term" value="P:regulation of cell shape"/>
    <property type="evidence" value="ECO:0007669"/>
    <property type="project" value="UniProtKB-KW"/>
</dbReference>
<evidence type="ECO:0000256" key="3">
    <source>
        <dbReference type="ARBA" id="ARBA00004752"/>
    </source>
</evidence>
<name>A0A4R6XJC6_9GAMM</name>
<evidence type="ECO:0000256" key="25">
    <source>
        <dbReference type="ARBA" id="ARBA00044770"/>
    </source>
</evidence>
<keyword evidence="21" id="KW-0046">Antibiotic resistance</keyword>
<evidence type="ECO:0000256" key="6">
    <source>
        <dbReference type="ARBA" id="ARBA00012448"/>
    </source>
</evidence>
<evidence type="ECO:0000256" key="21">
    <source>
        <dbReference type="ARBA" id="ARBA00023251"/>
    </source>
</evidence>
<dbReference type="GO" id="GO:0009252">
    <property type="term" value="P:peptidoglycan biosynthetic process"/>
    <property type="evidence" value="ECO:0007669"/>
    <property type="project" value="UniProtKB-UniPathway"/>
</dbReference>
<evidence type="ECO:0000256" key="27">
    <source>
        <dbReference type="ARBA" id="ARBA00060592"/>
    </source>
</evidence>
<organism evidence="32 33">
    <name type="scientific">Marinicella litoralis</name>
    <dbReference type="NCBI Taxonomy" id="644220"/>
    <lineage>
        <taxon>Bacteria</taxon>
        <taxon>Pseudomonadati</taxon>
        <taxon>Pseudomonadota</taxon>
        <taxon>Gammaproteobacteria</taxon>
        <taxon>Lysobacterales</taxon>
        <taxon>Marinicellaceae</taxon>
        <taxon>Marinicella</taxon>
    </lineage>
</organism>
<comment type="subcellular location">
    <subcellularLocation>
        <location evidence="2">Cell inner membrane</location>
        <topology evidence="2">Single-pass type II membrane protein</topology>
    </subcellularLocation>
</comment>
<dbReference type="SUPFAM" id="SSF53955">
    <property type="entry name" value="Lysozyme-like"/>
    <property type="match status" value="1"/>
</dbReference>
<dbReference type="InterPro" id="IPR050396">
    <property type="entry name" value="Glycosyltr_51/Transpeptidase"/>
</dbReference>
<keyword evidence="20 28" id="KW-0472">Membrane</keyword>
<evidence type="ECO:0000256" key="4">
    <source>
        <dbReference type="ARBA" id="ARBA00007090"/>
    </source>
</evidence>
<sequence>MRKLLKFFWFMTKLGLFFAVLGIAMIYGLYKYYEPELPSVESIKEYKLQVPLRVFSEDGKLISVFGTKRRIPVAINDIPLQVKQAYIAAEDSSFYSHPGFDIKGILRAVWQIVTTGKKQGGGSTITQQLTRNVFLTLDQTWTRKIKELFLAVKLERTISKDEILELYLNKIALGHRSYGVAAAAEVYYGKTLDELTLAESAMLAAPPKAPSRINPVTSPERALQRRNYVLGRMLDLGYINQQQHDEAVAEEDKAYVHQPVVELNAPWVAEMVRTQMIEQYGDDAYTDGYDVITTIHSAKQAAAEMAMQKGLHAYDRRHGYRGAVQHYDLTGEFDLEKITDELSDFPQPGGLQAALVLALDAATAMARLGDGQDIALSFETSQWAAPYVDNHRVGNKPKDLTEILKVGDVVMVKRGESGEFELSQIPQVQGALVSLDPDNGGIYALIGGFDYYLSKFNRATQAKRQPGSGFKPIVYSAAIDHGLNAASIINDAPIVFEDDKLERTWRPENYSEKFFGPTRLREGIVNSRNLVSIRVLRQIGIRNGRNHILNFGFNPDDVPADLSIALGSPNVPIIDMSRAFAVFANGGYGVQPHLIKLITNQSGEVVYRHQGEQVCPECRVVKSVAAETGDDEVFEEDLSWTPTDEPLEVIPAPKVISAENQFIIESFMKDVITRGTGTKALALNRKDLAGKTGTTNDQMDAWFNGYQRNVVTNVWVGFDTPQPMGRGEVGGRVALPIWVDYMAVALEGEPEYNRPIPPGIVSARVDRTTGKLLKPGAPNGILEYFKVGQLPEENDQENSADYDDLF</sequence>
<comment type="pathway">
    <text evidence="27">Glycan biosynthesis.</text>
</comment>
<evidence type="ECO:0000256" key="11">
    <source>
        <dbReference type="ARBA" id="ARBA00022670"/>
    </source>
</evidence>
<comment type="pathway">
    <text evidence="3">Cell wall biogenesis; peptidoglycan biosynthesis.</text>
</comment>
<evidence type="ECO:0000256" key="20">
    <source>
        <dbReference type="ARBA" id="ARBA00023136"/>
    </source>
</evidence>
<keyword evidence="16" id="KW-0133">Cell shape</keyword>
<dbReference type="Pfam" id="PF17092">
    <property type="entry name" value="PCB_OB"/>
    <property type="match status" value="1"/>
</dbReference>
<dbReference type="GO" id="GO:0005886">
    <property type="term" value="C:plasma membrane"/>
    <property type="evidence" value="ECO:0007669"/>
    <property type="project" value="UniProtKB-SubCell"/>
</dbReference>
<keyword evidence="13" id="KW-0808">Transferase</keyword>
<dbReference type="GO" id="GO:0030288">
    <property type="term" value="C:outer membrane-bounded periplasmic space"/>
    <property type="evidence" value="ECO:0007669"/>
    <property type="project" value="TreeGrafter"/>
</dbReference>
<dbReference type="InterPro" id="IPR001264">
    <property type="entry name" value="Glyco_trans_51"/>
</dbReference>
<evidence type="ECO:0000256" key="23">
    <source>
        <dbReference type="ARBA" id="ARBA00023316"/>
    </source>
</evidence>
<dbReference type="Pfam" id="PF00905">
    <property type="entry name" value="Transpeptidase"/>
    <property type="match status" value="1"/>
</dbReference>
<evidence type="ECO:0000256" key="9">
    <source>
        <dbReference type="ARBA" id="ARBA00022519"/>
    </source>
</evidence>
<dbReference type="InterPro" id="IPR001460">
    <property type="entry name" value="PCN-bd_Tpept"/>
</dbReference>
<dbReference type="EMBL" id="SNZB01000004">
    <property type="protein sequence ID" value="TDR19615.1"/>
    <property type="molecule type" value="Genomic_DNA"/>
</dbReference>
<evidence type="ECO:0000256" key="1">
    <source>
        <dbReference type="ARBA" id="ARBA00002624"/>
    </source>
</evidence>
<evidence type="ECO:0000256" key="16">
    <source>
        <dbReference type="ARBA" id="ARBA00022960"/>
    </source>
</evidence>
<dbReference type="FunFam" id="1.10.3810.10:FF:000003">
    <property type="entry name" value="Penicillin-binding protein 1a"/>
    <property type="match status" value="1"/>
</dbReference>
<evidence type="ECO:0000313" key="32">
    <source>
        <dbReference type="EMBL" id="TDR19615.1"/>
    </source>
</evidence>
<dbReference type="GO" id="GO:0008658">
    <property type="term" value="F:penicillin binding"/>
    <property type="evidence" value="ECO:0007669"/>
    <property type="project" value="InterPro"/>
</dbReference>
<feature type="domain" description="Glycosyl transferase family 51" evidence="30">
    <location>
        <begin position="59"/>
        <end position="233"/>
    </location>
</feature>
<dbReference type="AlphaFoldDB" id="A0A4R6XJC6"/>
<feature type="domain" description="Penicillin-binding protein transpeptidase" evidence="29">
    <location>
        <begin position="430"/>
        <end position="719"/>
    </location>
</feature>
<evidence type="ECO:0000259" key="29">
    <source>
        <dbReference type="Pfam" id="PF00905"/>
    </source>
</evidence>
<dbReference type="Pfam" id="PF00912">
    <property type="entry name" value="Transgly"/>
    <property type="match status" value="1"/>
</dbReference>
<keyword evidence="33" id="KW-1185">Reference proteome</keyword>
<dbReference type="NCBIfam" id="TIGR02074">
    <property type="entry name" value="PBP_1a_fam"/>
    <property type="match status" value="1"/>
</dbReference>
<protein>
    <recommendedName>
        <fullName evidence="7">Penicillin-binding protein 1A</fullName>
        <ecNumber evidence="25">2.4.99.28</ecNumber>
        <ecNumber evidence="6">3.4.16.4</ecNumber>
    </recommendedName>
</protein>
<evidence type="ECO:0000256" key="18">
    <source>
        <dbReference type="ARBA" id="ARBA00022984"/>
    </source>
</evidence>
<evidence type="ECO:0000256" key="26">
    <source>
        <dbReference type="ARBA" id="ARBA00049902"/>
    </source>
</evidence>
<accession>A0A4R6XJC6</accession>
<evidence type="ECO:0000256" key="14">
    <source>
        <dbReference type="ARBA" id="ARBA00022692"/>
    </source>
</evidence>
<evidence type="ECO:0000256" key="7">
    <source>
        <dbReference type="ARBA" id="ARBA00018638"/>
    </source>
</evidence>
<dbReference type="InterPro" id="IPR012338">
    <property type="entry name" value="Beta-lactam/transpept-like"/>
</dbReference>
<keyword evidence="8" id="KW-1003">Cell membrane</keyword>
<keyword evidence="17" id="KW-0735">Signal-anchor</keyword>
<keyword evidence="22" id="KW-0511">Multifunctional enzyme</keyword>
<evidence type="ECO:0000259" key="30">
    <source>
        <dbReference type="Pfam" id="PF00912"/>
    </source>
</evidence>
<dbReference type="InterPro" id="IPR023346">
    <property type="entry name" value="Lysozyme-like_dom_sf"/>
</dbReference>
<comment type="similarity">
    <text evidence="5">In the N-terminal section; belongs to the glycosyltransferase 51 family.</text>
</comment>
<dbReference type="SUPFAM" id="SSF56601">
    <property type="entry name" value="beta-lactamase/transpeptidase-like"/>
    <property type="match status" value="1"/>
</dbReference>
<evidence type="ECO:0000256" key="24">
    <source>
        <dbReference type="ARBA" id="ARBA00034000"/>
    </source>
</evidence>
<evidence type="ECO:0000256" key="12">
    <source>
        <dbReference type="ARBA" id="ARBA00022676"/>
    </source>
</evidence>
<evidence type="ECO:0000313" key="33">
    <source>
        <dbReference type="Proteomes" id="UP000295724"/>
    </source>
</evidence>
<reference evidence="32 33" key="1">
    <citation type="submission" date="2019-03" db="EMBL/GenBank/DDBJ databases">
        <title>Genomic Encyclopedia of Type Strains, Phase IV (KMG-IV): sequencing the most valuable type-strain genomes for metagenomic binning, comparative biology and taxonomic classification.</title>
        <authorList>
            <person name="Goeker M."/>
        </authorList>
    </citation>
    <scope>NUCLEOTIDE SEQUENCE [LARGE SCALE GENOMIC DNA]</scope>
    <source>
        <strain evidence="32 33">DSM 25488</strain>
    </source>
</reference>
<dbReference type="InterPro" id="IPR031376">
    <property type="entry name" value="PCB_OB"/>
</dbReference>
<evidence type="ECO:0000256" key="28">
    <source>
        <dbReference type="SAM" id="Phobius"/>
    </source>
</evidence>
<keyword evidence="19 28" id="KW-1133">Transmembrane helix</keyword>
<dbReference type="Proteomes" id="UP000295724">
    <property type="component" value="Unassembled WGS sequence"/>
</dbReference>
<dbReference type="GO" id="GO:0008955">
    <property type="term" value="F:peptidoglycan glycosyltransferase activity"/>
    <property type="evidence" value="ECO:0007669"/>
    <property type="project" value="UniProtKB-EC"/>
</dbReference>
<feature type="domain" description="Penicillin-binding protein OB-like" evidence="31">
    <location>
        <begin position="320"/>
        <end position="428"/>
    </location>
</feature>
<dbReference type="GO" id="GO:0006508">
    <property type="term" value="P:proteolysis"/>
    <property type="evidence" value="ECO:0007669"/>
    <property type="project" value="UniProtKB-KW"/>
</dbReference>
<keyword evidence="12" id="KW-0328">Glycosyltransferase</keyword>
<evidence type="ECO:0000256" key="19">
    <source>
        <dbReference type="ARBA" id="ARBA00022989"/>
    </source>
</evidence>
<keyword evidence="9" id="KW-0997">Cell inner membrane</keyword>
<evidence type="ECO:0000256" key="17">
    <source>
        <dbReference type="ARBA" id="ARBA00022968"/>
    </source>
</evidence>
<dbReference type="EC" id="3.4.16.4" evidence="6"/>
<comment type="catalytic activity">
    <reaction evidence="24">
        <text>Preferential cleavage: (Ac)2-L-Lys-D-Ala-|-D-Ala. Also transpeptidation of peptidyl-alanyl moieties that are N-acyl substituents of D-alanine.</text>
        <dbReference type="EC" id="3.4.16.4"/>
    </reaction>
</comment>
<keyword evidence="11" id="KW-0645">Protease</keyword>
<keyword evidence="23" id="KW-0961">Cell wall biogenesis/degradation</keyword>
<evidence type="ECO:0000256" key="22">
    <source>
        <dbReference type="ARBA" id="ARBA00023268"/>
    </source>
</evidence>
<dbReference type="InterPro" id="IPR036950">
    <property type="entry name" value="PBP_transglycosylase"/>
</dbReference>
<dbReference type="PANTHER" id="PTHR32282:SF27">
    <property type="entry name" value="PENICILLIN-BINDING PROTEIN 1A"/>
    <property type="match status" value="1"/>
</dbReference>
<dbReference type="GO" id="GO:0009002">
    <property type="term" value="F:serine-type D-Ala-D-Ala carboxypeptidase activity"/>
    <property type="evidence" value="ECO:0007669"/>
    <property type="project" value="UniProtKB-EC"/>
</dbReference>
<comment type="function">
    <text evidence="1">Cell wall formation. Synthesis of cross-linked peptidoglycan from the lipid intermediates. The enzyme has a penicillin-insensitive transglycosylase N-terminal domain (formation of linear glycan strands) and a penicillin-sensitive transpeptidase C-terminal domain (cross-linking of the peptide subunits).</text>
</comment>
<keyword evidence="14 28" id="KW-0812">Transmembrane</keyword>
<gene>
    <name evidence="32" type="ORF">C8D91_2172</name>
</gene>
<keyword evidence="15" id="KW-0378">Hydrolase</keyword>
<dbReference type="RefSeq" id="WP_211337048.1">
    <property type="nucleotide sequence ID" value="NZ_NIHB01000004.1"/>
</dbReference>
<dbReference type="Gene3D" id="3.40.710.10">
    <property type="entry name" value="DD-peptidase/beta-lactamase superfamily"/>
    <property type="match status" value="2"/>
</dbReference>
<dbReference type="UniPathway" id="UPA00219"/>
<proteinExistence type="inferred from homology"/>
<comment type="caution">
    <text evidence="32">The sequence shown here is derived from an EMBL/GenBank/DDBJ whole genome shotgun (WGS) entry which is preliminary data.</text>
</comment>
<dbReference type="GO" id="GO:0071555">
    <property type="term" value="P:cell wall organization"/>
    <property type="evidence" value="ECO:0007669"/>
    <property type="project" value="UniProtKB-KW"/>
</dbReference>
<evidence type="ECO:0000256" key="2">
    <source>
        <dbReference type="ARBA" id="ARBA00004249"/>
    </source>
</evidence>
<keyword evidence="10" id="KW-0121">Carboxypeptidase</keyword>
<dbReference type="EC" id="2.4.99.28" evidence="25"/>
<comment type="catalytic activity">
    <reaction evidence="26">
        <text>[GlcNAc-(1-&gt;4)-Mur2Ac(oyl-L-Ala-gamma-D-Glu-L-Lys-D-Ala-D-Ala)](n)-di-trans,octa-cis-undecaprenyl diphosphate + beta-D-GlcNAc-(1-&gt;4)-Mur2Ac(oyl-L-Ala-gamma-D-Glu-L-Lys-D-Ala-D-Ala)-di-trans,octa-cis-undecaprenyl diphosphate = [GlcNAc-(1-&gt;4)-Mur2Ac(oyl-L-Ala-gamma-D-Glu-L-Lys-D-Ala-D-Ala)](n+1)-di-trans,octa-cis-undecaprenyl diphosphate + di-trans,octa-cis-undecaprenyl diphosphate + H(+)</text>
        <dbReference type="Rhea" id="RHEA:23708"/>
        <dbReference type="Rhea" id="RHEA-COMP:9602"/>
        <dbReference type="Rhea" id="RHEA-COMP:9603"/>
        <dbReference type="ChEBI" id="CHEBI:15378"/>
        <dbReference type="ChEBI" id="CHEBI:58405"/>
        <dbReference type="ChEBI" id="CHEBI:60033"/>
        <dbReference type="ChEBI" id="CHEBI:78435"/>
        <dbReference type="EC" id="2.4.99.28"/>
    </reaction>
</comment>
<evidence type="ECO:0000256" key="13">
    <source>
        <dbReference type="ARBA" id="ARBA00022679"/>
    </source>
</evidence>
<feature type="transmembrane region" description="Helical" evidence="28">
    <location>
        <begin position="7"/>
        <end position="30"/>
    </location>
</feature>
<comment type="similarity">
    <text evidence="4">In the C-terminal section; belongs to the transpeptidase family.</text>
</comment>
<dbReference type="GO" id="GO:0046677">
    <property type="term" value="P:response to antibiotic"/>
    <property type="evidence" value="ECO:0007669"/>
    <property type="project" value="UniProtKB-KW"/>
</dbReference>
<dbReference type="Gene3D" id="1.10.3810.10">
    <property type="entry name" value="Biosynthetic peptidoglycan transglycosylase-like"/>
    <property type="match status" value="1"/>
</dbReference>